<dbReference type="EMBL" id="CAJHNH020005346">
    <property type="protein sequence ID" value="CAG5132420.1"/>
    <property type="molecule type" value="Genomic_DNA"/>
</dbReference>
<dbReference type="OrthoDB" id="6052809at2759"/>
<accession>A0A8S3ZWK6</accession>
<dbReference type="GO" id="GO:0004252">
    <property type="term" value="F:serine-type endopeptidase activity"/>
    <property type="evidence" value="ECO:0007669"/>
    <property type="project" value="InterPro"/>
</dbReference>
<gene>
    <name evidence="4" type="ORF">CUNI_LOCUS17978</name>
</gene>
<comment type="caution">
    <text evidence="4">The sequence shown here is derived from an EMBL/GenBank/DDBJ whole genome shotgun (WGS) entry which is preliminary data.</text>
</comment>
<dbReference type="Proteomes" id="UP000678393">
    <property type="component" value="Unassembled WGS sequence"/>
</dbReference>
<sequence>YDVAVLRLSRDLTFSDCVSPICLPQAWEDPKRAEYCVAAGWGTDNVNYPGLTQNLQSVRLPIVDHSLCVPSYGSNYVNNLKICAGDFYRGGRDTCQGDSGGPLMCKFDNRFVVLGIVSFGSGCARPRFPGIYTRVSHESILSFIQQSTRFYY</sequence>
<feature type="non-terminal residue" evidence="4">
    <location>
        <position position="152"/>
    </location>
</feature>
<dbReference type="Pfam" id="PF00089">
    <property type="entry name" value="Trypsin"/>
    <property type="match status" value="1"/>
</dbReference>
<evidence type="ECO:0000256" key="1">
    <source>
        <dbReference type="ARBA" id="ARBA00023157"/>
    </source>
</evidence>
<evidence type="ECO:0000256" key="2">
    <source>
        <dbReference type="ARBA" id="ARBA00024195"/>
    </source>
</evidence>
<evidence type="ECO:0000259" key="3">
    <source>
        <dbReference type="PROSITE" id="PS50240"/>
    </source>
</evidence>
<dbReference type="Gene3D" id="2.40.10.10">
    <property type="entry name" value="Trypsin-like serine proteases"/>
    <property type="match status" value="1"/>
</dbReference>
<dbReference type="FunFam" id="2.40.10.10:FF:000002">
    <property type="entry name" value="Transmembrane protease serine"/>
    <property type="match status" value="1"/>
</dbReference>
<organism evidence="4 5">
    <name type="scientific">Candidula unifasciata</name>
    <dbReference type="NCBI Taxonomy" id="100452"/>
    <lineage>
        <taxon>Eukaryota</taxon>
        <taxon>Metazoa</taxon>
        <taxon>Spiralia</taxon>
        <taxon>Lophotrochozoa</taxon>
        <taxon>Mollusca</taxon>
        <taxon>Gastropoda</taxon>
        <taxon>Heterobranchia</taxon>
        <taxon>Euthyneura</taxon>
        <taxon>Panpulmonata</taxon>
        <taxon>Eupulmonata</taxon>
        <taxon>Stylommatophora</taxon>
        <taxon>Helicina</taxon>
        <taxon>Helicoidea</taxon>
        <taxon>Geomitridae</taxon>
        <taxon>Candidula</taxon>
    </lineage>
</organism>
<dbReference type="InterPro" id="IPR001254">
    <property type="entry name" value="Trypsin_dom"/>
</dbReference>
<dbReference type="PROSITE" id="PS50240">
    <property type="entry name" value="TRYPSIN_DOM"/>
    <property type="match status" value="1"/>
</dbReference>
<dbReference type="InterPro" id="IPR009003">
    <property type="entry name" value="Peptidase_S1_PA"/>
</dbReference>
<evidence type="ECO:0000313" key="5">
    <source>
        <dbReference type="Proteomes" id="UP000678393"/>
    </source>
</evidence>
<feature type="domain" description="Peptidase S1" evidence="3">
    <location>
        <begin position="1"/>
        <end position="149"/>
    </location>
</feature>
<dbReference type="PANTHER" id="PTHR24252">
    <property type="entry name" value="ACROSIN-RELATED"/>
    <property type="match status" value="1"/>
</dbReference>
<keyword evidence="1" id="KW-1015">Disulfide bond</keyword>
<dbReference type="PANTHER" id="PTHR24252:SF7">
    <property type="entry name" value="HYALIN"/>
    <property type="match status" value="1"/>
</dbReference>
<dbReference type="SUPFAM" id="SSF50494">
    <property type="entry name" value="Trypsin-like serine proteases"/>
    <property type="match status" value="1"/>
</dbReference>
<dbReference type="SMART" id="SM00020">
    <property type="entry name" value="Tryp_SPc"/>
    <property type="match status" value="1"/>
</dbReference>
<dbReference type="AlphaFoldDB" id="A0A8S3ZWK6"/>
<reference evidence="4" key="1">
    <citation type="submission" date="2021-04" db="EMBL/GenBank/DDBJ databases">
        <authorList>
            <consortium name="Molecular Ecology Group"/>
        </authorList>
    </citation>
    <scope>NUCLEOTIDE SEQUENCE</scope>
</reference>
<keyword evidence="5" id="KW-1185">Reference proteome</keyword>
<dbReference type="InterPro" id="IPR043504">
    <property type="entry name" value="Peptidase_S1_PA_chymotrypsin"/>
</dbReference>
<dbReference type="PROSITE" id="PS00135">
    <property type="entry name" value="TRYPSIN_SER"/>
    <property type="match status" value="1"/>
</dbReference>
<dbReference type="CDD" id="cd00190">
    <property type="entry name" value="Tryp_SPc"/>
    <property type="match status" value="1"/>
</dbReference>
<dbReference type="InterPro" id="IPR033116">
    <property type="entry name" value="TRYPSIN_SER"/>
</dbReference>
<proteinExistence type="inferred from homology"/>
<protein>
    <recommendedName>
        <fullName evidence="3">Peptidase S1 domain-containing protein</fullName>
    </recommendedName>
</protein>
<comment type="similarity">
    <text evidence="2">Belongs to the peptidase S1 family. CLIP subfamily.</text>
</comment>
<name>A0A8S3ZWK6_9EUPU</name>
<dbReference type="GO" id="GO:0006508">
    <property type="term" value="P:proteolysis"/>
    <property type="evidence" value="ECO:0007669"/>
    <property type="project" value="InterPro"/>
</dbReference>
<evidence type="ECO:0000313" key="4">
    <source>
        <dbReference type="EMBL" id="CAG5132420.1"/>
    </source>
</evidence>